<evidence type="ECO:0000313" key="2">
    <source>
        <dbReference type="Proteomes" id="UP001236014"/>
    </source>
</evidence>
<dbReference type="InterPro" id="IPR012340">
    <property type="entry name" value="NA-bd_OB-fold"/>
</dbReference>
<name>A0A9Y2IMG4_9PSEU</name>
<dbReference type="KEGG" id="acab:QRX50_14390"/>
<dbReference type="Gene3D" id="2.40.50.140">
    <property type="entry name" value="Nucleic acid-binding proteins"/>
    <property type="match status" value="1"/>
</dbReference>
<dbReference type="Proteomes" id="UP001236014">
    <property type="component" value="Chromosome"/>
</dbReference>
<dbReference type="AlphaFoldDB" id="A0A9Y2IMG4"/>
<proteinExistence type="predicted"/>
<accession>A0A9Y2IMG4</accession>
<reference evidence="1 2" key="1">
    <citation type="submission" date="2023-06" db="EMBL/GenBank/DDBJ databases">
        <authorList>
            <person name="Oyuntsetseg B."/>
            <person name="Kim S.B."/>
        </authorList>
    </citation>
    <scope>NUCLEOTIDE SEQUENCE [LARGE SCALE GENOMIC DNA]</scope>
    <source>
        <strain evidence="1 2">2-15</strain>
    </source>
</reference>
<evidence type="ECO:0000313" key="1">
    <source>
        <dbReference type="EMBL" id="WIX81855.1"/>
    </source>
</evidence>
<dbReference type="EMBL" id="CP127294">
    <property type="protein sequence ID" value="WIX81855.1"/>
    <property type="molecule type" value="Genomic_DNA"/>
</dbReference>
<gene>
    <name evidence="1" type="ORF">QRX50_14390</name>
</gene>
<keyword evidence="2" id="KW-1185">Reference proteome</keyword>
<dbReference type="RefSeq" id="WP_285972436.1">
    <property type="nucleotide sequence ID" value="NZ_CP127294.1"/>
</dbReference>
<sequence length="75" mass="7893">MAADRSPEGRTGVLLVGTRGPAGPGEVLLRIRGGTETYRAYSEAPLAKGTTVLVVESLPHRAVEVIAWTDPFTSS</sequence>
<protein>
    <submittedName>
        <fullName evidence="1">Uncharacterized protein</fullName>
    </submittedName>
</protein>
<organism evidence="1 2">
    <name type="scientific">Amycolatopsis carbonis</name>
    <dbReference type="NCBI Taxonomy" id="715471"/>
    <lineage>
        <taxon>Bacteria</taxon>
        <taxon>Bacillati</taxon>
        <taxon>Actinomycetota</taxon>
        <taxon>Actinomycetes</taxon>
        <taxon>Pseudonocardiales</taxon>
        <taxon>Pseudonocardiaceae</taxon>
        <taxon>Amycolatopsis</taxon>
    </lineage>
</organism>